<dbReference type="Pfam" id="PF04879">
    <property type="entry name" value="Molybdop_Fe4S4"/>
    <property type="match status" value="1"/>
</dbReference>
<keyword evidence="4" id="KW-0479">Metal-binding</keyword>
<dbReference type="Gene3D" id="3.30.200.210">
    <property type="match status" value="1"/>
</dbReference>
<evidence type="ECO:0000259" key="10">
    <source>
        <dbReference type="PROSITE" id="PS51669"/>
    </source>
</evidence>
<keyword evidence="9" id="KW-1133">Transmembrane helix</keyword>
<evidence type="ECO:0000256" key="4">
    <source>
        <dbReference type="ARBA" id="ARBA00022723"/>
    </source>
</evidence>
<dbReference type="SUPFAM" id="SSF53706">
    <property type="entry name" value="Formate dehydrogenase/DMSO reductase, domains 1-3"/>
    <property type="match status" value="1"/>
</dbReference>
<protein>
    <submittedName>
        <fullName evidence="11">Molybdopterin oxidoreductase</fullName>
    </submittedName>
</protein>
<dbReference type="Pfam" id="PF00384">
    <property type="entry name" value="Molybdopterin"/>
    <property type="match status" value="1"/>
</dbReference>
<dbReference type="InterPro" id="IPR037946">
    <property type="entry name" value="MopB_CT_Tetrathionate"/>
</dbReference>
<proteinExistence type="inferred from homology"/>
<accession>A0A7V6A2S8</accession>
<keyword evidence="6" id="KW-0560">Oxidoreductase</keyword>
<dbReference type="Pfam" id="PF01568">
    <property type="entry name" value="Molydop_binding"/>
    <property type="match status" value="1"/>
</dbReference>
<dbReference type="InterPro" id="IPR009010">
    <property type="entry name" value="Asp_de-COase-like_dom_sf"/>
</dbReference>
<keyword evidence="3" id="KW-0500">Molybdenum</keyword>
<dbReference type="PROSITE" id="PS51669">
    <property type="entry name" value="4FE4S_MOW_BIS_MGD"/>
    <property type="match status" value="1"/>
</dbReference>
<evidence type="ECO:0000256" key="9">
    <source>
        <dbReference type="SAM" id="Phobius"/>
    </source>
</evidence>
<dbReference type="GO" id="GO:0043546">
    <property type="term" value="F:molybdopterin cofactor binding"/>
    <property type="evidence" value="ECO:0007669"/>
    <property type="project" value="InterPro"/>
</dbReference>
<evidence type="ECO:0000256" key="7">
    <source>
        <dbReference type="ARBA" id="ARBA00023004"/>
    </source>
</evidence>
<evidence type="ECO:0000313" key="11">
    <source>
        <dbReference type="EMBL" id="HHS29157.1"/>
    </source>
</evidence>
<dbReference type="SMART" id="SM00926">
    <property type="entry name" value="Molybdop_Fe4S4"/>
    <property type="match status" value="1"/>
</dbReference>
<name>A0A7V6A2S8_9BACT</name>
<evidence type="ECO:0000256" key="8">
    <source>
        <dbReference type="ARBA" id="ARBA00023014"/>
    </source>
</evidence>
<dbReference type="Gene3D" id="3.40.50.740">
    <property type="match status" value="1"/>
</dbReference>
<keyword evidence="8" id="KW-0411">Iron-sulfur</keyword>
<dbReference type="PANTHER" id="PTHR43742:SF9">
    <property type="entry name" value="TETRATHIONATE REDUCTASE SUBUNIT A"/>
    <property type="match status" value="1"/>
</dbReference>
<dbReference type="GO" id="GO:0016491">
    <property type="term" value="F:oxidoreductase activity"/>
    <property type="evidence" value="ECO:0007669"/>
    <property type="project" value="UniProtKB-KW"/>
</dbReference>
<dbReference type="InterPro" id="IPR006963">
    <property type="entry name" value="Mopterin_OxRdtase_4Fe-4S_dom"/>
</dbReference>
<dbReference type="Gene3D" id="3.40.228.10">
    <property type="entry name" value="Dimethylsulfoxide Reductase, domain 2"/>
    <property type="match status" value="1"/>
</dbReference>
<evidence type="ECO:0000256" key="1">
    <source>
        <dbReference type="ARBA" id="ARBA00010312"/>
    </source>
</evidence>
<dbReference type="InterPro" id="IPR006656">
    <property type="entry name" value="Mopterin_OxRdtase"/>
</dbReference>
<dbReference type="GO" id="GO:0051539">
    <property type="term" value="F:4 iron, 4 sulfur cluster binding"/>
    <property type="evidence" value="ECO:0007669"/>
    <property type="project" value="UniProtKB-KW"/>
</dbReference>
<keyword evidence="9" id="KW-0812">Transmembrane</keyword>
<keyword evidence="2" id="KW-0004">4Fe-4S</keyword>
<gene>
    <name evidence="11" type="ORF">ENV52_05585</name>
</gene>
<dbReference type="SUPFAM" id="SSF50692">
    <property type="entry name" value="ADC-like"/>
    <property type="match status" value="1"/>
</dbReference>
<feature type="domain" description="4Fe-4S Mo/W bis-MGD-type" evidence="10">
    <location>
        <begin position="55"/>
        <end position="128"/>
    </location>
</feature>
<dbReference type="InterPro" id="IPR006657">
    <property type="entry name" value="MoPterin_dinucl-bd_dom"/>
</dbReference>
<evidence type="ECO:0000256" key="5">
    <source>
        <dbReference type="ARBA" id="ARBA00022729"/>
    </source>
</evidence>
<comment type="similarity">
    <text evidence="1">Belongs to the prokaryotic molybdopterin-containing oxidoreductase family.</text>
</comment>
<reference evidence="11" key="1">
    <citation type="journal article" date="2020" name="mSystems">
        <title>Genome- and Community-Level Interaction Insights into Carbon Utilization and Element Cycling Functions of Hydrothermarchaeota in Hydrothermal Sediment.</title>
        <authorList>
            <person name="Zhou Z."/>
            <person name="Liu Y."/>
            <person name="Xu W."/>
            <person name="Pan J."/>
            <person name="Luo Z.H."/>
            <person name="Li M."/>
        </authorList>
    </citation>
    <scope>NUCLEOTIDE SEQUENCE [LARGE SCALE GENOMIC DNA]</scope>
    <source>
        <strain evidence="11">SpSt-767</strain>
    </source>
</reference>
<dbReference type="Gene3D" id="2.40.40.20">
    <property type="match status" value="1"/>
</dbReference>
<dbReference type="GO" id="GO:0046872">
    <property type="term" value="F:metal ion binding"/>
    <property type="evidence" value="ECO:0007669"/>
    <property type="project" value="UniProtKB-KW"/>
</dbReference>
<evidence type="ECO:0000256" key="2">
    <source>
        <dbReference type="ARBA" id="ARBA00022485"/>
    </source>
</evidence>
<keyword evidence="7" id="KW-0408">Iron</keyword>
<feature type="transmembrane region" description="Helical" evidence="9">
    <location>
        <begin position="12"/>
        <end position="31"/>
    </location>
</feature>
<dbReference type="InterPro" id="IPR050612">
    <property type="entry name" value="Prok_Mopterin_Oxidored"/>
</dbReference>
<keyword evidence="9" id="KW-0472">Membrane</keyword>
<sequence>MSEKQENGKVSRRYFVTACSALAGGVALSVWGCGNHEKPGLAGTKPGPYPLADADNVIYTTCLQCNTQCTIKAKLQDGLVVKIDGNPYSAVTLLPNLPYATPPTEAVVVDGAICPKGQAGVQTIYDPYRLRLVLKRAGARGSNTWRAISFEQAIREISEGGQLFADIGEKRHVPGFKEVIKLRDPKLAKEMAGDVEAIRSGAMTVEAFKTKHAAHLDLLIDPDHPDLGPKNNQFVLQGGRISPDREIITKRFTFGSLGSVNWFGHTTICEQAHHVAFMYSLAQWKEKDGKYSWDKGPNHMKPDYTHAEFVIFWGTGFNEANFGPTSMAPRVSQAIYDNNLKIAVIDPRLSKSAAKGWWIPVSPNGNLALALAMTRWIIDNKRYDEKFLRNANKAAAVASGEKSWTNATWLVNPKTGKFLRADEAKVGAANQFVTLVGGTPVAVNPSDDKAAVVGDLDVTATINGIPVSSSFRLLKEAAAVKSLDEYAKIAGLEASEIVALAREFTSHGKKAGIDFYRGPIKTTYGYYTAQAIIILNFLIGNVDHVGGFMKGGGAWDGTGGKPGQPYPIAKLHPNALKPFGVKLTRESSGPYETCTLFKRDGYPAKRPWFPYTDDVYQEIIPAANAGYPYPIKILWLHYGTPAMASPAGQLQIKMLQDTEKVPLFIATDIVIGETSMYADYIFPDLSYLERWSNPLGTSPVVLSQISKFRQPVTAPIPEIVTIDGEQMPISLDAVLIALAKKLGLSGFGKDAFAPGQDLNRPEDFYLKMVANLAAGDKPGDSVPAADAAEMELFRKSRRHLPKAVFDEQKWQAAVGDHWPQVVYLLNRGGRFEAASGAYADGFAKHPWANQLNLYIEPVGSGIHAGKGQRFSGVPVYQEFESFDGKPVSFPPEFNLELITYKEIHGTESRTIGNYAAQMAIMPENFVNLNESDAQRLGLADGDLVRVESPGFAGSFELGPGQAPSKVEGKVRVTQGVRPGVVSISFHYGHWAYGARDINIDGQRIPGEPARGKGLAPNALMAVDGYLKDVSLTDPIAGDSAFTGTRIKLVKIA</sequence>
<keyword evidence="5" id="KW-0732">Signal</keyword>
<organism evidence="11">
    <name type="scientific">Desulfobacca acetoxidans</name>
    <dbReference type="NCBI Taxonomy" id="60893"/>
    <lineage>
        <taxon>Bacteria</taxon>
        <taxon>Pseudomonadati</taxon>
        <taxon>Thermodesulfobacteriota</taxon>
        <taxon>Desulfobaccia</taxon>
        <taxon>Desulfobaccales</taxon>
        <taxon>Desulfobaccaceae</taxon>
        <taxon>Desulfobacca</taxon>
    </lineage>
</organism>
<comment type="caution">
    <text evidence="11">The sequence shown here is derived from an EMBL/GenBank/DDBJ whole genome shotgun (WGS) entry which is preliminary data.</text>
</comment>
<evidence type="ECO:0000256" key="3">
    <source>
        <dbReference type="ARBA" id="ARBA00022505"/>
    </source>
</evidence>
<dbReference type="CDD" id="cd02780">
    <property type="entry name" value="MopB_CT_Tetrathionate_Arsenate-R"/>
    <property type="match status" value="1"/>
</dbReference>
<evidence type="ECO:0000256" key="6">
    <source>
        <dbReference type="ARBA" id="ARBA00023002"/>
    </source>
</evidence>
<dbReference type="AlphaFoldDB" id="A0A7V6A2S8"/>
<dbReference type="PANTHER" id="PTHR43742">
    <property type="entry name" value="TRIMETHYLAMINE-N-OXIDE REDUCTASE"/>
    <property type="match status" value="1"/>
</dbReference>
<dbReference type="EMBL" id="DTGR01000086">
    <property type="protein sequence ID" value="HHS29157.1"/>
    <property type="molecule type" value="Genomic_DNA"/>
</dbReference>